<dbReference type="InterPro" id="IPR011333">
    <property type="entry name" value="SKP1/BTB/POZ_sf"/>
</dbReference>
<gene>
    <name evidence="3" type="ORF">AYO20_04951</name>
</gene>
<dbReference type="RefSeq" id="XP_022500813.1">
    <property type="nucleotide sequence ID" value="XM_022643245.1"/>
</dbReference>
<feature type="domain" description="BTB" evidence="2">
    <location>
        <begin position="55"/>
        <end position="122"/>
    </location>
</feature>
<dbReference type="PANTHER" id="PTHR47843:SF3">
    <property type="entry name" value="BTB DOMAIN-CONTAINING PROTEIN"/>
    <property type="match status" value="1"/>
</dbReference>
<dbReference type="EMBL" id="LVCJ01000027">
    <property type="protein sequence ID" value="OAL35801.1"/>
    <property type="molecule type" value="Genomic_DNA"/>
</dbReference>
<evidence type="ECO:0000256" key="1">
    <source>
        <dbReference type="SAM" id="MobiDB-lite"/>
    </source>
</evidence>
<evidence type="ECO:0000313" key="3">
    <source>
        <dbReference type="EMBL" id="OAL35801.1"/>
    </source>
</evidence>
<reference evidence="3 4" key="1">
    <citation type="submission" date="2016-03" db="EMBL/GenBank/DDBJ databases">
        <title>The draft genome sequence of Fonsecaea nubica causative agent of cutaneous subcutaneous infection in human host.</title>
        <authorList>
            <person name="Costa F."/>
            <person name="Sybren D.H."/>
            <person name="Raittz R.T."/>
            <person name="Weiss V.A."/>
            <person name="Leao A.C."/>
            <person name="Gomes R."/>
            <person name="De Souza E.M."/>
            <person name="Pedrosa F.O."/>
            <person name="Steffens M.B."/>
            <person name="Bombassaro A."/>
            <person name="Tadra-Sfeir M.Z."/>
            <person name="Moreno L.F."/>
            <person name="Najafzadeh M.J."/>
            <person name="Felipe M.S."/>
            <person name="Teixeira M."/>
            <person name="Sun J."/>
            <person name="Xi L."/>
            <person name="Castro M.A."/>
            <person name="Vicente V.A."/>
        </authorList>
    </citation>
    <scope>NUCLEOTIDE SEQUENCE [LARGE SCALE GENOMIC DNA]</scope>
    <source>
        <strain evidence="3 4">CBS 269.64</strain>
    </source>
</reference>
<dbReference type="Pfam" id="PF00651">
    <property type="entry name" value="BTB"/>
    <property type="match status" value="1"/>
</dbReference>
<evidence type="ECO:0000259" key="2">
    <source>
        <dbReference type="PROSITE" id="PS50097"/>
    </source>
</evidence>
<dbReference type="PANTHER" id="PTHR47843">
    <property type="entry name" value="BTB DOMAIN-CONTAINING PROTEIN-RELATED"/>
    <property type="match status" value="1"/>
</dbReference>
<keyword evidence="4" id="KW-1185">Reference proteome</keyword>
<dbReference type="InterPro" id="IPR000210">
    <property type="entry name" value="BTB/POZ_dom"/>
</dbReference>
<proteinExistence type="predicted"/>
<dbReference type="SUPFAM" id="SSF54695">
    <property type="entry name" value="POZ domain"/>
    <property type="match status" value="1"/>
</dbReference>
<dbReference type="Gene3D" id="3.30.710.10">
    <property type="entry name" value="Potassium Channel Kv1.1, Chain A"/>
    <property type="match status" value="1"/>
</dbReference>
<dbReference type="AlphaFoldDB" id="A0A178D3Q3"/>
<feature type="compositionally biased region" description="Polar residues" evidence="1">
    <location>
        <begin position="8"/>
        <end position="20"/>
    </location>
</feature>
<dbReference type="OrthoDB" id="4141102at2759"/>
<accession>A0A178D3Q3</accession>
<evidence type="ECO:0000313" key="4">
    <source>
        <dbReference type="Proteomes" id="UP000185904"/>
    </source>
</evidence>
<dbReference type="Proteomes" id="UP000185904">
    <property type="component" value="Unassembled WGS sequence"/>
</dbReference>
<organism evidence="3 4">
    <name type="scientific">Fonsecaea nubica</name>
    <dbReference type="NCBI Taxonomy" id="856822"/>
    <lineage>
        <taxon>Eukaryota</taxon>
        <taxon>Fungi</taxon>
        <taxon>Dikarya</taxon>
        <taxon>Ascomycota</taxon>
        <taxon>Pezizomycotina</taxon>
        <taxon>Eurotiomycetes</taxon>
        <taxon>Chaetothyriomycetidae</taxon>
        <taxon>Chaetothyriales</taxon>
        <taxon>Herpotrichiellaceae</taxon>
        <taxon>Fonsecaea</taxon>
    </lineage>
</organism>
<dbReference type="CDD" id="cd18186">
    <property type="entry name" value="BTB_POZ_ZBTB_KLHL-like"/>
    <property type="match status" value="1"/>
</dbReference>
<sequence length="294" mass="33627">MDMDDTDSPSIQGQASSSAIMETHDSDALSTQGQASSTVTLGGGEIQNFTTSPIITISVGKEKTTFRIHKDRLTADSVFFNKMLASGMSESQTNEISLPEDSPKIFGEFAVWIYQRAVKHHSHDNHLMIMKCWILGDKYGVPQWQDQLIEDLAGLWREPFRFRFDDLSWVLESVRHGSALFRFVMDSFVWELRDFADEYFANGNVAEEVSQVFSRHDFPLSAFLVSIFPLNGHFNRPSNRIDPYFVRNEGKFVPLHPQKFREKVAKSPWTVTANFPKSFSTMRMLGETEENVYE</sequence>
<dbReference type="PROSITE" id="PS50097">
    <property type="entry name" value="BTB"/>
    <property type="match status" value="1"/>
</dbReference>
<name>A0A178D3Q3_9EURO</name>
<dbReference type="GeneID" id="34588368"/>
<comment type="caution">
    <text evidence="3">The sequence shown here is derived from an EMBL/GenBank/DDBJ whole genome shotgun (WGS) entry which is preliminary data.</text>
</comment>
<protein>
    <recommendedName>
        <fullName evidence="2">BTB domain-containing protein</fullName>
    </recommendedName>
</protein>
<feature type="region of interest" description="Disordered" evidence="1">
    <location>
        <begin position="1"/>
        <end position="36"/>
    </location>
</feature>